<feature type="domain" description="Tr-type G" evidence="17">
    <location>
        <begin position="30"/>
        <end position="244"/>
    </location>
</feature>
<comment type="function">
    <text evidence="12">Proposed to provide activated sulfate for transfer to Nod factor. ATP sulfurylase may be the GTPase, regulating ATP sulfurylase activity.</text>
</comment>
<feature type="region of interest" description="Disordered" evidence="15">
    <location>
        <begin position="1"/>
        <end position="25"/>
    </location>
</feature>
<evidence type="ECO:0000256" key="8">
    <source>
        <dbReference type="ARBA" id="ARBA00022695"/>
    </source>
</evidence>
<keyword evidence="16" id="KW-1133">Transmembrane helix</keyword>
<evidence type="ECO:0000256" key="13">
    <source>
        <dbReference type="ARBA" id="ARBA00032986"/>
    </source>
</evidence>
<dbReference type="CDD" id="cd03695">
    <property type="entry name" value="CysN_NodQ_II"/>
    <property type="match status" value="1"/>
</dbReference>
<dbReference type="GO" id="GO:0005524">
    <property type="term" value="F:ATP binding"/>
    <property type="evidence" value="ECO:0007669"/>
    <property type="project" value="UniProtKB-KW"/>
</dbReference>
<dbReference type="InterPro" id="IPR000795">
    <property type="entry name" value="T_Tr_GTP-bd_dom"/>
</dbReference>
<proteinExistence type="predicted"/>
<dbReference type="EC" id="2.7.1.25" evidence="4"/>
<evidence type="ECO:0000256" key="2">
    <source>
        <dbReference type="ARBA" id="ARBA00002357"/>
    </source>
</evidence>
<evidence type="ECO:0000256" key="16">
    <source>
        <dbReference type="SAM" id="Phobius"/>
    </source>
</evidence>
<evidence type="ECO:0000256" key="5">
    <source>
        <dbReference type="ARBA" id="ARBA00012391"/>
    </source>
</evidence>
<comment type="catalytic activity">
    <reaction evidence="1">
        <text>adenosine 5'-phosphosulfate + ATP = 3'-phosphoadenylyl sulfate + ADP + H(+)</text>
        <dbReference type="Rhea" id="RHEA:24152"/>
        <dbReference type="ChEBI" id="CHEBI:15378"/>
        <dbReference type="ChEBI" id="CHEBI:30616"/>
        <dbReference type="ChEBI" id="CHEBI:58243"/>
        <dbReference type="ChEBI" id="CHEBI:58339"/>
        <dbReference type="ChEBI" id="CHEBI:456216"/>
        <dbReference type="EC" id="2.7.1.25"/>
    </reaction>
</comment>
<dbReference type="InterPro" id="IPR050100">
    <property type="entry name" value="TRAFAC_GTPase_members"/>
</dbReference>
<dbReference type="SUPFAM" id="SSF50447">
    <property type="entry name" value="Translation proteins"/>
    <property type="match status" value="1"/>
</dbReference>
<dbReference type="NCBIfam" id="NF003478">
    <property type="entry name" value="PRK05124.1"/>
    <property type="match status" value="1"/>
</dbReference>
<dbReference type="AlphaFoldDB" id="A0A0P0Z082"/>
<dbReference type="GO" id="GO:0004781">
    <property type="term" value="F:sulfate adenylyltransferase (ATP) activity"/>
    <property type="evidence" value="ECO:0007669"/>
    <property type="project" value="UniProtKB-EC"/>
</dbReference>
<dbReference type="PROSITE" id="PS51722">
    <property type="entry name" value="G_TR_2"/>
    <property type="match status" value="1"/>
</dbReference>
<protein>
    <recommendedName>
        <fullName evidence="6">Bifunctional enzyme NodQ</fullName>
        <ecNumber evidence="4">2.7.1.25</ecNumber>
        <ecNumber evidence="5">2.7.7.4</ecNumber>
    </recommendedName>
    <alternativeName>
        <fullName evidence="13">Nodulation protein Q</fullName>
    </alternativeName>
</protein>
<dbReference type="GO" id="GO:0003924">
    <property type="term" value="F:GTPase activity"/>
    <property type="evidence" value="ECO:0007669"/>
    <property type="project" value="InterPro"/>
</dbReference>
<dbReference type="RefSeq" id="WP_062228315.1">
    <property type="nucleotide sequence ID" value="NZ_BBWR01000012.1"/>
</dbReference>
<dbReference type="NCBIfam" id="TIGR00231">
    <property type="entry name" value="small_GTP"/>
    <property type="match status" value="1"/>
</dbReference>
<dbReference type="Gene3D" id="2.40.30.10">
    <property type="entry name" value="Translation factors"/>
    <property type="match status" value="2"/>
</dbReference>
<dbReference type="PROSITE" id="PS00301">
    <property type="entry name" value="G_TR_1"/>
    <property type="match status" value="1"/>
</dbReference>
<keyword evidence="11" id="KW-0342">GTP-binding</keyword>
<dbReference type="InterPro" id="IPR044139">
    <property type="entry name" value="CysN_NoDQ_III"/>
</dbReference>
<evidence type="ECO:0000259" key="17">
    <source>
        <dbReference type="PROSITE" id="PS51722"/>
    </source>
</evidence>
<dbReference type="SUPFAM" id="SSF50465">
    <property type="entry name" value="EF-Tu/eEF-1alpha/eIF2-gamma C-terminal domain"/>
    <property type="match status" value="1"/>
</dbReference>
<name>A0A0P0Z082_9HYPH</name>
<comment type="function">
    <text evidence="2">APS kinase catalyzes the synthesis of activated sulfate.</text>
</comment>
<dbReference type="InterPro" id="IPR041757">
    <property type="entry name" value="CysN_GTP-bd"/>
</dbReference>
<organism evidence="18">
    <name type="scientific">Aureimonas frigidaquae</name>
    <dbReference type="NCBI Taxonomy" id="424757"/>
    <lineage>
        <taxon>Bacteria</taxon>
        <taxon>Pseudomonadati</taxon>
        <taxon>Pseudomonadota</taxon>
        <taxon>Alphaproteobacteria</taxon>
        <taxon>Hyphomicrobiales</taxon>
        <taxon>Aurantimonadaceae</taxon>
        <taxon>Aureimonas</taxon>
    </lineage>
</organism>
<evidence type="ECO:0000313" key="18">
    <source>
        <dbReference type="EMBL" id="BAT27235.1"/>
    </source>
</evidence>
<keyword evidence="8 18" id="KW-0548">Nucleotidyltransferase</keyword>
<dbReference type="InterPro" id="IPR054696">
    <property type="entry name" value="GTP-eEF1A_C"/>
</dbReference>
<feature type="compositionally biased region" description="Low complexity" evidence="15">
    <location>
        <begin position="14"/>
        <end position="25"/>
    </location>
</feature>
<dbReference type="GO" id="GO:0004020">
    <property type="term" value="F:adenylylsulfate kinase activity"/>
    <property type="evidence" value="ECO:0007669"/>
    <property type="project" value="UniProtKB-EC"/>
</dbReference>
<dbReference type="SUPFAM" id="SSF52540">
    <property type="entry name" value="P-loop containing nucleoside triphosphate hydrolases"/>
    <property type="match status" value="1"/>
</dbReference>
<dbReference type="InterPro" id="IPR009001">
    <property type="entry name" value="Transl_elong_EF1A/Init_IF2_C"/>
</dbReference>
<dbReference type="PANTHER" id="PTHR23115">
    <property type="entry name" value="TRANSLATION FACTOR"/>
    <property type="match status" value="1"/>
</dbReference>
<evidence type="ECO:0000256" key="3">
    <source>
        <dbReference type="ARBA" id="ARBA00011760"/>
    </source>
</evidence>
<dbReference type="InterPro" id="IPR005225">
    <property type="entry name" value="Small_GTP-bd"/>
</dbReference>
<dbReference type="InterPro" id="IPR009000">
    <property type="entry name" value="Transl_B-barrel_sf"/>
</dbReference>
<dbReference type="EMBL" id="LC066375">
    <property type="protein sequence ID" value="BAT27235.1"/>
    <property type="molecule type" value="Genomic_DNA"/>
</dbReference>
<feature type="transmembrane region" description="Helical" evidence="16">
    <location>
        <begin position="466"/>
        <end position="491"/>
    </location>
</feature>
<keyword evidence="16" id="KW-0472">Membrane</keyword>
<evidence type="ECO:0000256" key="6">
    <source>
        <dbReference type="ARBA" id="ARBA00018372"/>
    </source>
</evidence>
<dbReference type="InterPro" id="IPR011779">
    <property type="entry name" value="SO4_adenylTrfase_lsu"/>
</dbReference>
<evidence type="ECO:0000256" key="4">
    <source>
        <dbReference type="ARBA" id="ARBA00012121"/>
    </source>
</evidence>
<evidence type="ECO:0000256" key="9">
    <source>
        <dbReference type="ARBA" id="ARBA00022741"/>
    </source>
</evidence>
<reference evidence="18" key="1">
    <citation type="journal article" date="2015" name="Proc. Natl. Acad. Sci. U.S.A.">
        <title>Bacterial clade with the ribosomal RNA operon on a small plasmid rather than the chromosome.</title>
        <authorList>
            <person name="Anda M."/>
            <person name="Ohtsubo Y."/>
            <person name="Okubo T."/>
            <person name="Sugawara M."/>
            <person name="Nagata Y."/>
            <person name="Tsuda M."/>
            <person name="Minamisawa K."/>
            <person name="Mitsui H."/>
        </authorList>
    </citation>
    <scope>NUCLEOTIDE SEQUENCE</scope>
    <source>
        <strain evidence="18">JCM 14755</strain>
    </source>
</reference>
<keyword evidence="16" id="KW-0812">Transmembrane</keyword>
<keyword evidence="10" id="KW-0067">ATP-binding</keyword>
<comment type="subunit">
    <text evidence="3">Sulfate-activating enzymes, NodP and NodQ, may be physically associated.</text>
</comment>
<dbReference type="Pfam" id="PF22594">
    <property type="entry name" value="GTP-eEF1A_C"/>
    <property type="match status" value="1"/>
</dbReference>
<dbReference type="FunFam" id="3.40.50.300:FF:000119">
    <property type="entry name" value="Sulfate adenylyltransferase subunit 1"/>
    <property type="match status" value="1"/>
</dbReference>
<dbReference type="GO" id="GO:0005525">
    <property type="term" value="F:GTP binding"/>
    <property type="evidence" value="ECO:0007669"/>
    <property type="project" value="UniProtKB-KW"/>
</dbReference>
<evidence type="ECO:0000256" key="10">
    <source>
        <dbReference type="ARBA" id="ARBA00022840"/>
    </source>
</evidence>
<dbReference type="InterPro" id="IPR027417">
    <property type="entry name" value="P-loop_NTPase"/>
</dbReference>
<dbReference type="OrthoDB" id="9804504at2"/>
<dbReference type="EC" id="2.7.7.4" evidence="5"/>
<dbReference type="CDD" id="cd04095">
    <property type="entry name" value="CysN_NoDQ_III"/>
    <property type="match status" value="1"/>
</dbReference>
<evidence type="ECO:0000256" key="14">
    <source>
        <dbReference type="ARBA" id="ARBA00049370"/>
    </source>
</evidence>
<evidence type="ECO:0000256" key="12">
    <source>
        <dbReference type="ARBA" id="ARBA00024872"/>
    </source>
</evidence>
<keyword evidence="7 18" id="KW-0808">Transferase</keyword>
<dbReference type="InterPro" id="IPR044138">
    <property type="entry name" value="CysN_II"/>
</dbReference>
<sequence length="524" mass="55961">MSALRRPDLPLNDAAAPAHAPQAQGAQPAGSLLRFITCGSVDDGKSTLIGRLLYDTGSVFDDQLEALERDSRKFGTTGEAMDFALLVDGLTAEREQGITIDVAYRYFSTARRAFIIADTPGHEQYTRNMATGASQADLAVILVDARKGILPQTRRHSFITSMVGIRSVIVAVNKMDLVAYDEATFRAIEAAYREMLPALGFVDVRFIPLSARDGDNVTRRSANMTWYDGPTLIEGLEAAEPEALQDEGGMRLPIQYVNRPNLDFRGFCGQISAGTVTKGMEITILPGGETAAVKEIYGVDGPVPEASAGQAVTITLSREVDVSRGDVFVRKGDALTGQRWVRAQILSLSGRPLLAGTRLVARLSSGQSPAAIATLDAAVDIHSFQPRPATALSMNEIGRVSLSFEKPLVAALYKDSRDLGSFILIDPISNETVALGVVTELEPVQGPLAQSVTAKRDMRLLAYRGVAAILIGLLGLILGLPLYAAIILGAADALMRPVLRRILVPHAPRVGTSDPTEVGDGSGI</sequence>
<evidence type="ECO:0000256" key="1">
    <source>
        <dbReference type="ARBA" id="ARBA00001823"/>
    </source>
</evidence>
<keyword evidence="9" id="KW-0547">Nucleotide-binding</keyword>
<evidence type="ECO:0000256" key="7">
    <source>
        <dbReference type="ARBA" id="ARBA00022679"/>
    </source>
</evidence>
<evidence type="ECO:0000256" key="15">
    <source>
        <dbReference type="SAM" id="MobiDB-lite"/>
    </source>
</evidence>
<comment type="catalytic activity">
    <reaction evidence="14">
        <text>sulfate + ATP + H(+) = adenosine 5'-phosphosulfate + diphosphate</text>
        <dbReference type="Rhea" id="RHEA:18133"/>
        <dbReference type="ChEBI" id="CHEBI:15378"/>
        <dbReference type="ChEBI" id="CHEBI:16189"/>
        <dbReference type="ChEBI" id="CHEBI:30616"/>
        <dbReference type="ChEBI" id="CHEBI:33019"/>
        <dbReference type="ChEBI" id="CHEBI:58243"/>
        <dbReference type="EC" id="2.7.7.4"/>
    </reaction>
</comment>
<dbReference type="Gene3D" id="3.40.50.300">
    <property type="entry name" value="P-loop containing nucleotide triphosphate hydrolases"/>
    <property type="match status" value="1"/>
</dbReference>
<dbReference type="Pfam" id="PF00009">
    <property type="entry name" value="GTP_EFTU"/>
    <property type="match status" value="1"/>
</dbReference>
<dbReference type="InterPro" id="IPR031157">
    <property type="entry name" value="G_TR_CS"/>
</dbReference>
<dbReference type="GO" id="GO:0006790">
    <property type="term" value="P:sulfur compound metabolic process"/>
    <property type="evidence" value="ECO:0007669"/>
    <property type="project" value="InterPro"/>
</dbReference>
<evidence type="ECO:0000256" key="11">
    <source>
        <dbReference type="ARBA" id="ARBA00023134"/>
    </source>
</evidence>
<accession>A0A0P0Z082</accession>
<dbReference type="CDD" id="cd04166">
    <property type="entry name" value="CysN_ATPS"/>
    <property type="match status" value="1"/>
</dbReference>
<dbReference type="PRINTS" id="PR00315">
    <property type="entry name" value="ELONGATNFCT"/>
</dbReference>
<dbReference type="NCBIfam" id="TIGR02034">
    <property type="entry name" value="CysN"/>
    <property type="match status" value="1"/>
</dbReference>